<dbReference type="InterPro" id="IPR018365">
    <property type="entry name" value="Cell_cycle_FtsW-rel_CS"/>
</dbReference>
<dbReference type="EMBL" id="CP015136">
    <property type="protein sequence ID" value="AMY12627.1"/>
    <property type="molecule type" value="Genomic_DNA"/>
</dbReference>
<dbReference type="GO" id="GO:0015648">
    <property type="term" value="F:lipid-linked peptidoglycan transporter activity"/>
    <property type="evidence" value="ECO:0007669"/>
    <property type="project" value="TreeGrafter"/>
</dbReference>
<proteinExistence type="inferred from homology"/>
<dbReference type="OrthoDB" id="9812661at2"/>
<dbReference type="AlphaFoldDB" id="A0A143PV44"/>
<feature type="transmembrane region" description="Helical" evidence="21">
    <location>
        <begin position="307"/>
        <end position="334"/>
    </location>
</feature>
<protein>
    <recommendedName>
        <fullName evidence="17">Probable peptidoglycan glycosyltransferase FtsW</fullName>
        <ecNumber evidence="19">2.4.99.28</ecNumber>
    </recommendedName>
    <alternativeName>
        <fullName evidence="18">Cell division protein FtsW</fullName>
    </alternativeName>
    <alternativeName>
        <fullName evidence="15">Cell wall polymerase</fullName>
    </alternativeName>
    <alternativeName>
        <fullName evidence="14">Peptidoglycan polymerase</fullName>
    </alternativeName>
</protein>
<dbReference type="GO" id="GO:0071555">
    <property type="term" value="P:cell wall organization"/>
    <property type="evidence" value="ECO:0007669"/>
    <property type="project" value="UniProtKB-KW"/>
</dbReference>
<evidence type="ECO:0000256" key="2">
    <source>
        <dbReference type="ARBA" id="ARBA00004752"/>
    </source>
</evidence>
<evidence type="ECO:0000256" key="9">
    <source>
        <dbReference type="ARBA" id="ARBA00022984"/>
    </source>
</evidence>
<reference evidence="22 23" key="1">
    <citation type="journal article" date="2016" name="Genome Announc.">
        <title>First Complete Genome Sequence of a Subdivision 6 Acidobacterium Strain.</title>
        <authorList>
            <person name="Huang S."/>
            <person name="Vieira S."/>
            <person name="Bunk B."/>
            <person name="Riedel T."/>
            <person name="Sproer C."/>
            <person name="Overmann J."/>
        </authorList>
    </citation>
    <scope>NUCLEOTIDE SEQUENCE [LARGE SCALE GENOMIC DNA]</scope>
    <source>
        <strain evidence="23">DSM 100886 HEG_-6_39</strain>
    </source>
</reference>
<feature type="transmembrane region" description="Helical" evidence="21">
    <location>
        <begin position="143"/>
        <end position="162"/>
    </location>
</feature>
<dbReference type="PROSITE" id="PS00428">
    <property type="entry name" value="FTSW_RODA_SPOVE"/>
    <property type="match status" value="1"/>
</dbReference>
<sequence length="372" mass="39437">MARKLKSDKWLFGAAFFLVCVSVVMVYSALAGKAMDATSVPVQLMARQATWVLVGSLLMVVVMRIDYRAWQQPTVINTAVGGVLAALLLLAAMKLLGAGHNVKGAVRWLGVGSIGIQPSEFAKLAVILFVAQRLSHRMERINDLKSVLVPVGSVLGAMALLILYQPDLGTTVSICIVAFSMLFAAGLSLQYIGLSALIATPALYVLVWLVPYRRARVLAFLDPWADPLDSGFQIIQSLIAVGTGGLLGRGLMEGLQKLRFLPEPHTDFIFAVISEEAGLAGAIAVLLALLVIAWRGLRIAANAQDRFGAFLAVGLTTMMAVQGLINISVVLGLLPTKGLPLPFVSSGGSSMLVNLIGLGILLNVSQHAAIES</sequence>
<reference evidence="23" key="2">
    <citation type="submission" date="2016-04" db="EMBL/GenBank/DDBJ databases">
        <title>First Complete Genome Sequence of a Subdivision 6 Acidobacterium.</title>
        <authorList>
            <person name="Huang S."/>
            <person name="Vieira S."/>
            <person name="Bunk B."/>
            <person name="Riedel T."/>
            <person name="Sproeer C."/>
            <person name="Overmann J."/>
        </authorList>
    </citation>
    <scope>NUCLEOTIDE SEQUENCE [LARGE SCALE GENOMIC DNA]</scope>
    <source>
        <strain evidence="23">DSM 100886 HEG_-6_39</strain>
    </source>
</reference>
<feature type="transmembrane region" description="Helical" evidence="21">
    <location>
        <begin position="268"/>
        <end position="295"/>
    </location>
</feature>
<keyword evidence="23" id="KW-1185">Reference proteome</keyword>
<comment type="similarity">
    <text evidence="16">Belongs to the SEDS family. FtsW subfamily.</text>
</comment>
<evidence type="ECO:0000256" key="19">
    <source>
        <dbReference type="ARBA" id="ARBA00044770"/>
    </source>
</evidence>
<keyword evidence="7 21" id="KW-0812">Transmembrane</keyword>
<keyword evidence="13" id="KW-0961">Cell wall biogenesis/degradation</keyword>
<feature type="transmembrane region" description="Helical" evidence="21">
    <location>
        <begin position="75"/>
        <end position="96"/>
    </location>
</feature>
<dbReference type="KEGG" id="abac:LuPra_05908"/>
<keyword evidence="4 22" id="KW-0132">Cell division</keyword>
<evidence type="ECO:0000256" key="21">
    <source>
        <dbReference type="SAM" id="Phobius"/>
    </source>
</evidence>
<dbReference type="STRING" id="1855912.LuPra_05908"/>
<keyword evidence="11 21" id="KW-0472">Membrane</keyword>
<evidence type="ECO:0000256" key="5">
    <source>
        <dbReference type="ARBA" id="ARBA00022676"/>
    </source>
</evidence>
<dbReference type="GO" id="GO:0009252">
    <property type="term" value="P:peptidoglycan biosynthetic process"/>
    <property type="evidence" value="ECO:0007669"/>
    <property type="project" value="UniProtKB-KW"/>
</dbReference>
<feature type="transmembrane region" description="Helical" evidence="21">
    <location>
        <begin position="192"/>
        <end position="210"/>
    </location>
</feature>
<comment type="catalytic activity">
    <reaction evidence="20">
        <text>[GlcNAc-(1-&gt;4)-Mur2Ac(oyl-L-Ala-gamma-D-Glu-L-Lys-D-Ala-D-Ala)](n)-di-trans,octa-cis-undecaprenyl diphosphate + beta-D-GlcNAc-(1-&gt;4)-Mur2Ac(oyl-L-Ala-gamma-D-Glu-L-Lys-D-Ala-D-Ala)-di-trans,octa-cis-undecaprenyl diphosphate = [GlcNAc-(1-&gt;4)-Mur2Ac(oyl-L-Ala-gamma-D-Glu-L-Lys-D-Ala-D-Ala)](n+1)-di-trans,octa-cis-undecaprenyl diphosphate + di-trans,octa-cis-undecaprenyl diphosphate + H(+)</text>
        <dbReference type="Rhea" id="RHEA:23708"/>
        <dbReference type="Rhea" id="RHEA-COMP:9602"/>
        <dbReference type="Rhea" id="RHEA-COMP:9603"/>
        <dbReference type="ChEBI" id="CHEBI:15378"/>
        <dbReference type="ChEBI" id="CHEBI:58405"/>
        <dbReference type="ChEBI" id="CHEBI:60033"/>
        <dbReference type="ChEBI" id="CHEBI:78435"/>
        <dbReference type="EC" id="2.4.99.28"/>
    </reaction>
</comment>
<keyword evidence="3" id="KW-1003">Cell membrane</keyword>
<evidence type="ECO:0000256" key="20">
    <source>
        <dbReference type="ARBA" id="ARBA00049902"/>
    </source>
</evidence>
<evidence type="ECO:0000256" key="12">
    <source>
        <dbReference type="ARBA" id="ARBA00023306"/>
    </source>
</evidence>
<keyword evidence="6" id="KW-0808">Transferase</keyword>
<dbReference type="InterPro" id="IPR001182">
    <property type="entry name" value="FtsW/RodA"/>
</dbReference>
<evidence type="ECO:0000256" key="3">
    <source>
        <dbReference type="ARBA" id="ARBA00022475"/>
    </source>
</evidence>
<keyword evidence="12" id="KW-0131">Cell cycle</keyword>
<keyword evidence="5" id="KW-0328">Glycosyltransferase</keyword>
<dbReference type="GO" id="GO:0051301">
    <property type="term" value="P:cell division"/>
    <property type="evidence" value="ECO:0007669"/>
    <property type="project" value="UniProtKB-KW"/>
</dbReference>
<accession>A0A143PV44</accession>
<keyword evidence="9" id="KW-0573">Peptidoglycan synthesis</keyword>
<feature type="transmembrane region" description="Helical" evidence="21">
    <location>
        <begin position="341"/>
        <end position="362"/>
    </location>
</feature>
<name>A0A143PV44_LUTPR</name>
<evidence type="ECO:0000256" key="18">
    <source>
        <dbReference type="ARBA" id="ARBA00041418"/>
    </source>
</evidence>
<dbReference type="PANTHER" id="PTHR30474">
    <property type="entry name" value="CELL CYCLE PROTEIN"/>
    <property type="match status" value="1"/>
</dbReference>
<evidence type="ECO:0000256" key="13">
    <source>
        <dbReference type="ARBA" id="ARBA00023316"/>
    </source>
</evidence>
<dbReference type="GO" id="GO:0005886">
    <property type="term" value="C:plasma membrane"/>
    <property type="evidence" value="ECO:0007669"/>
    <property type="project" value="UniProtKB-SubCell"/>
</dbReference>
<dbReference type="Pfam" id="PF01098">
    <property type="entry name" value="FTSW_RODA_SPOVE"/>
    <property type="match status" value="1"/>
</dbReference>
<evidence type="ECO:0000256" key="17">
    <source>
        <dbReference type="ARBA" id="ARBA00041185"/>
    </source>
</evidence>
<dbReference type="EC" id="2.4.99.28" evidence="19"/>
<feature type="transmembrane region" description="Helical" evidence="21">
    <location>
        <begin position="12"/>
        <end position="32"/>
    </location>
</feature>
<evidence type="ECO:0000313" key="23">
    <source>
        <dbReference type="Proteomes" id="UP000076079"/>
    </source>
</evidence>
<dbReference type="NCBIfam" id="TIGR02614">
    <property type="entry name" value="ftsW"/>
    <property type="match status" value="1"/>
</dbReference>
<dbReference type="InterPro" id="IPR013437">
    <property type="entry name" value="FtsW"/>
</dbReference>
<feature type="transmembrane region" description="Helical" evidence="21">
    <location>
        <begin position="230"/>
        <end position="247"/>
    </location>
</feature>
<evidence type="ECO:0000256" key="4">
    <source>
        <dbReference type="ARBA" id="ARBA00022618"/>
    </source>
</evidence>
<dbReference type="RefSeq" id="WP_110174068.1">
    <property type="nucleotide sequence ID" value="NZ_CP015136.1"/>
</dbReference>
<dbReference type="GO" id="GO:0032153">
    <property type="term" value="C:cell division site"/>
    <property type="evidence" value="ECO:0007669"/>
    <property type="project" value="TreeGrafter"/>
</dbReference>
<dbReference type="Proteomes" id="UP000076079">
    <property type="component" value="Chromosome"/>
</dbReference>
<evidence type="ECO:0000256" key="7">
    <source>
        <dbReference type="ARBA" id="ARBA00022692"/>
    </source>
</evidence>
<evidence type="ECO:0000256" key="6">
    <source>
        <dbReference type="ARBA" id="ARBA00022679"/>
    </source>
</evidence>
<comment type="subcellular location">
    <subcellularLocation>
        <location evidence="1">Cell membrane</location>
        <topology evidence="1">Multi-pass membrane protein</topology>
    </subcellularLocation>
</comment>
<feature type="transmembrane region" description="Helical" evidence="21">
    <location>
        <begin position="44"/>
        <end position="63"/>
    </location>
</feature>
<dbReference type="GO" id="GO:0008360">
    <property type="term" value="P:regulation of cell shape"/>
    <property type="evidence" value="ECO:0007669"/>
    <property type="project" value="UniProtKB-KW"/>
</dbReference>
<dbReference type="GO" id="GO:0008955">
    <property type="term" value="F:peptidoglycan glycosyltransferase activity"/>
    <property type="evidence" value="ECO:0007669"/>
    <property type="project" value="UniProtKB-EC"/>
</dbReference>
<dbReference type="PANTHER" id="PTHR30474:SF2">
    <property type="entry name" value="PEPTIDOGLYCAN GLYCOSYLTRANSFERASE FTSW-RELATED"/>
    <property type="match status" value="1"/>
</dbReference>
<evidence type="ECO:0000256" key="8">
    <source>
        <dbReference type="ARBA" id="ARBA00022960"/>
    </source>
</evidence>
<dbReference type="PATRIC" id="fig|1813736.3.peg.6210"/>
<organism evidence="22 23">
    <name type="scientific">Luteitalea pratensis</name>
    <dbReference type="NCBI Taxonomy" id="1855912"/>
    <lineage>
        <taxon>Bacteria</taxon>
        <taxon>Pseudomonadati</taxon>
        <taxon>Acidobacteriota</taxon>
        <taxon>Vicinamibacteria</taxon>
        <taxon>Vicinamibacterales</taxon>
        <taxon>Vicinamibacteraceae</taxon>
        <taxon>Luteitalea</taxon>
    </lineage>
</organism>
<gene>
    <name evidence="22" type="primary">ftsW_2</name>
    <name evidence="22" type="ORF">LuPra_05908</name>
</gene>
<evidence type="ECO:0000256" key="11">
    <source>
        <dbReference type="ARBA" id="ARBA00023136"/>
    </source>
</evidence>
<keyword evidence="8" id="KW-0133">Cell shape</keyword>
<evidence type="ECO:0000256" key="14">
    <source>
        <dbReference type="ARBA" id="ARBA00032370"/>
    </source>
</evidence>
<evidence type="ECO:0000256" key="10">
    <source>
        <dbReference type="ARBA" id="ARBA00022989"/>
    </source>
</evidence>
<evidence type="ECO:0000256" key="16">
    <source>
        <dbReference type="ARBA" id="ARBA00038053"/>
    </source>
</evidence>
<evidence type="ECO:0000256" key="1">
    <source>
        <dbReference type="ARBA" id="ARBA00004651"/>
    </source>
</evidence>
<keyword evidence="10 21" id="KW-1133">Transmembrane helix</keyword>
<comment type="pathway">
    <text evidence="2">Cell wall biogenesis; peptidoglycan biosynthesis.</text>
</comment>
<evidence type="ECO:0000256" key="15">
    <source>
        <dbReference type="ARBA" id="ARBA00033270"/>
    </source>
</evidence>
<evidence type="ECO:0000313" key="22">
    <source>
        <dbReference type="EMBL" id="AMY12627.1"/>
    </source>
</evidence>